<dbReference type="Pfam" id="PF00067">
    <property type="entry name" value="p450"/>
    <property type="match status" value="3"/>
</dbReference>
<evidence type="ECO:0000256" key="3">
    <source>
        <dbReference type="ARBA" id="ARBA00022617"/>
    </source>
</evidence>
<evidence type="ECO:0000313" key="13">
    <source>
        <dbReference type="Proteomes" id="UP000092600"/>
    </source>
</evidence>
<comment type="cofactor">
    <cofactor evidence="11">
        <name>heme</name>
        <dbReference type="ChEBI" id="CHEBI:30413"/>
    </cofactor>
</comment>
<dbReference type="Gene3D" id="1.10.630.10">
    <property type="entry name" value="Cytochrome P450"/>
    <property type="match status" value="3"/>
</dbReference>
<comment type="subcellular location">
    <subcellularLocation>
        <location evidence="1">Membrane</location>
        <topology evidence="1">Single-pass membrane protein</topology>
    </subcellularLocation>
</comment>
<evidence type="ECO:0000256" key="9">
    <source>
        <dbReference type="ARBA" id="ARBA00023033"/>
    </source>
</evidence>
<dbReference type="GO" id="GO:0016705">
    <property type="term" value="F:oxidoreductase activity, acting on paired donors, with incorporation or reduction of molecular oxygen"/>
    <property type="evidence" value="ECO:0007669"/>
    <property type="project" value="InterPro"/>
</dbReference>
<comment type="caution">
    <text evidence="12">The sequence shown here is derived from an EMBL/GenBank/DDBJ whole genome shotgun (WGS) entry which is preliminary data.</text>
</comment>
<dbReference type="InterPro" id="IPR050665">
    <property type="entry name" value="Cytochrome_P450_Monooxygen"/>
</dbReference>
<dbReference type="PROSITE" id="PS00086">
    <property type="entry name" value="CYTOCHROME_P450"/>
    <property type="match status" value="2"/>
</dbReference>
<dbReference type="SUPFAM" id="SSF48264">
    <property type="entry name" value="Cytochrome P450"/>
    <property type="match status" value="3"/>
</dbReference>
<keyword evidence="6" id="KW-1133">Transmembrane helix</keyword>
<dbReference type="EMBL" id="LSRQ01000244">
    <property type="protein sequence ID" value="OAY84236.1"/>
    <property type="molecule type" value="Genomic_DNA"/>
</dbReference>
<name>A0A199W4R2_ANACO</name>
<dbReference type="InterPro" id="IPR036396">
    <property type="entry name" value="Cyt_P450_sf"/>
</dbReference>
<comment type="similarity">
    <text evidence="2">Belongs to the cytochrome P450 family.</text>
</comment>
<feature type="binding site" description="axial binding residue" evidence="11">
    <location>
        <position position="858"/>
    </location>
    <ligand>
        <name>heme</name>
        <dbReference type="ChEBI" id="CHEBI:30413"/>
    </ligand>
    <ligandPart>
        <name>Fe</name>
        <dbReference type="ChEBI" id="CHEBI:18248"/>
    </ligandPart>
</feature>
<gene>
    <name evidence="12" type="ORF">ACMD2_05434</name>
</gene>
<dbReference type="GO" id="GO:0020037">
    <property type="term" value="F:heme binding"/>
    <property type="evidence" value="ECO:0007669"/>
    <property type="project" value="InterPro"/>
</dbReference>
<keyword evidence="10" id="KW-0472">Membrane</keyword>
<dbReference type="Proteomes" id="UP000092600">
    <property type="component" value="Unassembled WGS sequence"/>
</dbReference>
<evidence type="ECO:0000256" key="8">
    <source>
        <dbReference type="ARBA" id="ARBA00023004"/>
    </source>
</evidence>
<sequence length="1360" mass="155297">MEQLSFLVLYALSLPLLLYCSWRIFHSLWWKPKALEKQLRRQGISGNPYRLLYGDMKEEIGAIKEAWSKPINLTHHIVPRAVPFIYQTVQRYGKTSTVWFGTTPRVIVCEPEMMREVLMDKLGQIQKPPGMIPAFLTSCVDMVKRWQGLVAKSNGSCEIDIWPELQNLTGDVISRTAFGSSYQEGKKIFELQKEQAVLVIEAARVPYIPGFRFLPTAKNRRRMNIDKQIKGMLREMIDKKLGMMRSGESIGDDLLGLLLQLSSVNNNEGYGITIEDVIEECKLFYFAGQETTSVWLTWTLVLLANHPMWQRRAREEVIAVCGRNKPDFESTSHLKIVTMILYEVLRLYPPVVSLFRTTIKNTKLGEFVFPAGVDLLLPTILIHHDREFWGEDAEEFNPERFSEGVSKASKVPNAFFPWRIFYSLWWKPKALEKQLRRQGISGNPYRLLYGDVKEEIGAIKEAWSKPINLTHQIVPRVAPFIYQTVQKYGKTSIVWVGMTPRVIICEPEMIREVLTDKLGQIQKPPVNPLVQLLAMGVVALEGEEWATRRRAIIPAFHLEKLKGMIPAFLTSCIDMVKKWQDLVSKSNGSCEIDVWPELQNLTGDVISRTAFGSSYQEGKKIFELQKEQAVLALEALRSPYIPGFRFLPTAKNRRRKCINKQVNGMLREMIDKRLSMMRSGESIGDDLLGLLLQLSSVNNSEGYGITIEDVIEECKLFYFAGQETTSVWLTWTLVLLANHPMWQRRAREEVIAVCGRNKPDFESIGRLKIVTMILYEVLRLYPSGVSLLRTTVKSTKLGGFVFPAGVHLLLSVILVHHDRELWGEDAEEFNPERFSNGISKASKVPNAFFPFGWGPRICLGQSFALIEAKMALATILQHFSFELSPTWRIFYFLWWKPKTLEKQLRRQGISGNPYRLLHGDVKDEIETIKEAWSKPIDLTHQIVPRAVPFIYQTVQKYGKMSTMWVGMTPRVIICEPEMIREVLTDKLGQIQKPPVNPLVQLLASGVAGMIPAFLTSCTDMVKKWQDLVTKSNGSCEIDVWPEFQNLTGDVISRTAFGSSYQEGKKIFELQKEQAVLALEAARTPYIPGFRFLPTAKNRRRKYINKQVNGMLREMIDKKLSMMRREEAVGDDLLGLLLQLSSVNNAEGYSISIEDVIHECKLFYFAGQETTSVWLTWTLVLLANHPMWQRRAREEVIAVCGRNKPDFESISHLKIVTMILYEVLRLYPPGVSLLRTTVKSTKLGGFVFPAGVDLLLSAILVHHDREFWGEDAEEFNPERFSEGISKASKVPNAFFPFGWGPRICLGQSFALIEAKMALATILQHFSFELSPTYAHAPYTVLTMQPQHGAQIILHQLEETCY</sequence>
<dbReference type="GO" id="GO:0010268">
    <property type="term" value="P:brassinosteroid homeostasis"/>
    <property type="evidence" value="ECO:0007669"/>
    <property type="project" value="UniProtKB-ARBA"/>
</dbReference>
<evidence type="ECO:0000256" key="1">
    <source>
        <dbReference type="ARBA" id="ARBA00004167"/>
    </source>
</evidence>
<reference evidence="12 13" key="1">
    <citation type="journal article" date="2016" name="DNA Res.">
        <title>The draft genome of MD-2 pineapple using hybrid error correction of long reads.</title>
        <authorList>
            <person name="Redwan R.M."/>
            <person name="Saidin A."/>
            <person name="Kumar S.V."/>
        </authorList>
    </citation>
    <scope>NUCLEOTIDE SEQUENCE [LARGE SCALE GENOMIC DNA]</scope>
    <source>
        <strain evidence="13">cv. MD2</strain>
        <tissue evidence="12">Leaf</tissue>
    </source>
</reference>
<evidence type="ECO:0000256" key="11">
    <source>
        <dbReference type="PIRSR" id="PIRSR602401-1"/>
    </source>
</evidence>
<dbReference type="GO" id="GO:0005506">
    <property type="term" value="F:iron ion binding"/>
    <property type="evidence" value="ECO:0007669"/>
    <property type="project" value="InterPro"/>
</dbReference>
<dbReference type="InterPro" id="IPR002401">
    <property type="entry name" value="Cyt_P450_E_grp-I"/>
</dbReference>
<dbReference type="PRINTS" id="PR00463">
    <property type="entry name" value="EP450I"/>
</dbReference>
<keyword evidence="5 11" id="KW-0479">Metal-binding</keyword>
<dbReference type="PANTHER" id="PTHR24282">
    <property type="entry name" value="CYTOCHROME P450 FAMILY MEMBER"/>
    <property type="match status" value="1"/>
</dbReference>
<keyword evidence="7" id="KW-0560">Oxidoreductase</keyword>
<accession>A0A199W4R2</accession>
<keyword evidence="8 11" id="KW-0408">Iron</keyword>
<evidence type="ECO:0000256" key="7">
    <source>
        <dbReference type="ARBA" id="ARBA00023002"/>
    </source>
</evidence>
<dbReference type="InterPro" id="IPR001128">
    <property type="entry name" value="Cyt_P450"/>
</dbReference>
<evidence type="ECO:0000256" key="10">
    <source>
        <dbReference type="ARBA" id="ARBA00023136"/>
    </source>
</evidence>
<evidence type="ECO:0000256" key="4">
    <source>
        <dbReference type="ARBA" id="ARBA00022692"/>
    </source>
</evidence>
<dbReference type="PANTHER" id="PTHR24282:SF148">
    <property type="entry name" value="CYTOCHROME P450 72A15-LIKE"/>
    <property type="match status" value="1"/>
</dbReference>
<keyword evidence="4" id="KW-0812">Transmembrane</keyword>
<proteinExistence type="inferred from homology"/>
<keyword evidence="3 11" id="KW-0349">Heme</keyword>
<dbReference type="InterPro" id="IPR017972">
    <property type="entry name" value="Cyt_P450_CS"/>
</dbReference>
<evidence type="ECO:0000256" key="5">
    <source>
        <dbReference type="ARBA" id="ARBA00022723"/>
    </source>
</evidence>
<evidence type="ECO:0000256" key="6">
    <source>
        <dbReference type="ARBA" id="ARBA00022989"/>
    </source>
</evidence>
<dbReference type="GO" id="GO:0016020">
    <property type="term" value="C:membrane"/>
    <property type="evidence" value="ECO:0007669"/>
    <property type="project" value="UniProtKB-SubCell"/>
</dbReference>
<dbReference type="FunFam" id="1.10.630.10:FF:000029">
    <property type="entry name" value="Cytochrome P450 734A1"/>
    <property type="match status" value="2"/>
</dbReference>
<evidence type="ECO:0000256" key="2">
    <source>
        <dbReference type="ARBA" id="ARBA00010617"/>
    </source>
</evidence>
<organism evidence="12 13">
    <name type="scientific">Ananas comosus</name>
    <name type="common">Pineapple</name>
    <name type="synonym">Ananas ananas</name>
    <dbReference type="NCBI Taxonomy" id="4615"/>
    <lineage>
        <taxon>Eukaryota</taxon>
        <taxon>Viridiplantae</taxon>
        <taxon>Streptophyta</taxon>
        <taxon>Embryophyta</taxon>
        <taxon>Tracheophyta</taxon>
        <taxon>Spermatophyta</taxon>
        <taxon>Magnoliopsida</taxon>
        <taxon>Liliopsida</taxon>
        <taxon>Poales</taxon>
        <taxon>Bromeliaceae</taxon>
        <taxon>Bromelioideae</taxon>
        <taxon>Ananas</taxon>
    </lineage>
</organism>
<dbReference type="STRING" id="4615.A0A199W4R2"/>
<dbReference type="GO" id="GO:0016131">
    <property type="term" value="P:brassinosteroid metabolic process"/>
    <property type="evidence" value="ECO:0007669"/>
    <property type="project" value="UniProtKB-ARBA"/>
</dbReference>
<keyword evidence="9" id="KW-0503">Monooxygenase</keyword>
<protein>
    <submittedName>
        <fullName evidence="12">Cytochrome P450 72A15</fullName>
    </submittedName>
</protein>
<dbReference type="PRINTS" id="PR00385">
    <property type="entry name" value="P450"/>
</dbReference>
<dbReference type="GO" id="GO:0004497">
    <property type="term" value="F:monooxygenase activity"/>
    <property type="evidence" value="ECO:0007669"/>
    <property type="project" value="UniProtKB-KW"/>
</dbReference>
<evidence type="ECO:0000313" key="12">
    <source>
        <dbReference type="EMBL" id="OAY84236.1"/>
    </source>
</evidence>